<keyword evidence="2" id="KW-1185">Reference proteome</keyword>
<evidence type="ECO:0000313" key="1">
    <source>
        <dbReference type="EMBL" id="WNG42986.1"/>
    </source>
</evidence>
<dbReference type="GO" id="GO:0003677">
    <property type="term" value="F:DNA binding"/>
    <property type="evidence" value="ECO:0007669"/>
    <property type="project" value="UniProtKB-KW"/>
</dbReference>
<organism evidence="1 2">
    <name type="scientific">Archangium minus</name>
    <dbReference type="NCBI Taxonomy" id="83450"/>
    <lineage>
        <taxon>Bacteria</taxon>
        <taxon>Pseudomonadati</taxon>
        <taxon>Myxococcota</taxon>
        <taxon>Myxococcia</taxon>
        <taxon>Myxococcales</taxon>
        <taxon>Cystobacterineae</taxon>
        <taxon>Archangiaceae</taxon>
        <taxon>Archangium</taxon>
    </lineage>
</organism>
<gene>
    <name evidence="1" type="ORF">F0U60_01915</name>
</gene>
<dbReference type="Proteomes" id="UP001611383">
    <property type="component" value="Chromosome"/>
</dbReference>
<proteinExistence type="predicted"/>
<accession>A0ABY9WJQ4</accession>
<reference evidence="1 2" key="1">
    <citation type="submission" date="2019-08" db="EMBL/GenBank/DDBJ databases">
        <title>Archangium and Cystobacter genomes.</title>
        <authorList>
            <person name="Chen I.-C.K."/>
            <person name="Wielgoss S."/>
        </authorList>
    </citation>
    <scope>NUCLEOTIDE SEQUENCE [LARGE SCALE GENOMIC DNA]</scope>
    <source>
        <strain evidence="1 2">Cbm 6</strain>
    </source>
</reference>
<sequence>MHHPLPCCVILAPDADESLRSLLSDVLSDMGIALRPWGGEERPDVVLALVQREDSVSRVLQVAGNEAGPAPVFALLPFEDERLRRLAMSLGAQGCYALGTPLESLKGLLRSVADAWRTRGERGEAR</sequence>
<protein>
    <submittedName>
        <fullName evidence="1">DNA-binding response regulator</fullName>
    </submittedName>
</protein>
<dbReference type="RefSeq" id="WP_395813298.1">
    <property type="nucleotide sequence ID" value="NZ_CP043494.1"/>
</dbReference>
<keyword evidence="1" id="KW-0238">DNA-binding</keyword>
<name>A0ABY9WJQ4_9BACT</name>
<evidence type="ECO:0000313" key="2">
    <source>
        <dbReference type="Proteomes" id="UP001611383"/>
    </source>
</evidence>
<dbReference type="EMBL" id="CP043494">
    <property type="protein sequence ID" value="WNG42986.1"/>
    <property type="molecule type" value="Genomic_DNA"/>
</dbReference>